<evidence type="ECO:0000256" key="1">
    <source>
        <dbReference type="SAM" id="MobiDB-lite"/>
    </source>
</evidence>
<keyword evidence="3" id="KW-1185">Reference proteome</keyword>
<organism evidence="2 3">
    <name type="scientific">Streptomyces lannensis</name>
    <dbReference type="NCBI Taxonomy" id="766498"/>
    <lineage>
        <taxon>Bacteria</taxon>
        <taxon>Bacillati</taxon>
        <taxon>Actinomycetota</taxon>
        <taxon>Actinomycetes</taxon>
        <taxon>Kitasatosporales</taxon>
        <taxon>Streptomycetaceae</taxon>
        <taxon>Streptomyces</taxon>
    </lineage>
</organism>
<comment type="caution">
    <text evidence="2">The sequence shown here is derived from an EMBL/GenBank/DDBJ whole genome shotgun (WGS) entry which is preliminary data.</text>
</comment>
<dbReference type="Proteomes" id="UP001501563">
    <property type="component" value="Unassembled WGS sequence"/>
</dbReference>
<dbReference type="EMBL" id="BAAAZA010000042">
    <property type="protein sequence ID" value="GAA3899496.1"/>
    <property type="molecule type" value="Genomic_DNA"/>
</dbReference>
<feature type="compositionally biased region" description="Basic and acidic residues" evidence="1">
    <location>
        <begin position="61"/>
        <end position="71"/>
    </location>
</feature>
<protein>
    <submittedName>
        <fullName evidence="2">Uncharacterized protein</fullName>
    </submittedName>
</protein>
<evidence type="ECO:0000313" key="3">
    <source>
        <dbReference type="Proteomes" id="UP001501563"/>
    </source>
</evidence>
<sequence>MAFSYEYTGRLSRGAPWAADGVRKAASRAAVAAVASGLQIVKRVRFGMRGTVHGSTPVQKRATDDLPDRRGATAGSVPRDAVDHDGRMAIV</sequence>
<feature type="region of interest" description="Disordered" evidence="1">
    <location>
        <begin position="51"/>
        <end position="91"/>
    </location>
</feature>
<evidence type="ECO:0000313" key="2">
    <source>
        <dbReference type="EMBL" id="GAA3899496.1"/>
    </source>
</evidence>
<name>A0ABP7LHG1_9ACTN</name>
<gene>
    <name evidence="2" type="ORF">GCM10022207_80150</name>
</gene>
<accession>A0ABP7LHG1</accession>
<proteinExistence type="predicted"/>
<reference evidence="3" key="1">
    <citation type="journal article" date="2019" name="Int. J. Syst. Evol. Microbiol.">
        <title>The Global Catalogue of Microorganisms (GCM) 10K type strain sequencing project: providing services to taxonomists for standard genome sequencing and annotation.</title>
        <authorList>
            <consortium name="The Broad Institute Genomics Platform"/>
            <consortium name="The Broad Institute Genome Sequencing Center for Infectious Disease"/>
            <person name="Wu L."/>
            <person name="Ma J."/>
        </authorList>
    </citation>
    <scope>NUCLEOTIDE SEQUENCE [LARGE SCALE GENOMIC DNA]</scope>
    <source>
        <strain evidence="3">JCM 16578</strain>
    </source>
</reference>
<feature type="compositionally biased region" description="Basic and acidic residues" evidence="1">
    <location>
        <begin position="80"/>
        <end position="91"/>
    </location>
</feature>